<feature type="transmembrane region" description="Helical" evidence="1">
    <location>
        <begin position="66"/>
        <end position="96"/>
    </location>
</feature>
<protein>
    <submittedName>
        <fullName evidence="2">Uncharacterized protein</fullName>
    </submittedName>
</protein>
<name>A0A444JH88_9BACT</name>
<accession>A0A444JH88</accession>
<sequence>MSEIAREEMSAQFLLAEYAALQARASHYEEIKSKQVNFFLVVAASAGAIASAIIKEKIFPNHMHEAIIGLSIFTLILGVLTLRMLITYSMAVVAFYRRAGRIRRWFVDRDRALQKYVAFEPNDDRPTFTNVGGYTYWRGAESILLLLNSIATISIALSVLYQCTSNTCLVVLTILVFGIISWYLQVFYTQKKLKETEISEWAVKNINFPTA</sequence>
<keyword evidence="1" id="KW-1133">Transmembrane helix</keyword>
<feature type="transmembrane region" description="Helical" evidence="1">
    <location>
        <begin position="143"/>
        <end position="161"/>
    </location>
</feature>
<reference evidence="2 3" key="1">
    <citation type="submission" date="2017-01" db="EMBL/GenBank/DDBJ databases">
        <title>The cable genome- insights into the physiology and evolution of filamentous bacteria capable of sulfide oxidation via long distance electron transfer.</title>
        <authorList>
            <person name="Schreiber L."/>
            <person name="Bjerg J.T."/>
            <person name="Boggild A."/>
            <person name="Van De Vossenberg J."/>
            <person name="Meysman F."/>
            <person name="Nielsen L.P."/>
            <person name="Schramm A."/>
            <person name="Kjeldsen K.U."/>
        </authorList>
    </citation>
    <scope>NUCLEOTIDE SEQUENCE [LARGE SCALE GENOMIC DNA]</scope>
    <source>
        <strain evidence="2">A5</strain>
    </source>
</reference>
<dbReference type="Proteomes" id="UP000288892">
    <property type="component" value="Unassembled WGS sequence"/>
</dbReference>
<dbReference type="AlphaFoldDB" id="A0A444JH88"/>
<dbReference type="EMBL" id="MTKS01000016">
    <property type="protein sequence ID" value="RWX52377.1"/>
    <property type="molecule type" value="Genomic_DNA"/>
</dbReference>
<gene>
    <name evidence="2" type="ORF">VU01_101611</name>
</gene>
<comment type="caution">
    <text evidence="2">The sequence shown here is derived from an EMBL/GenBank/DDBJ whole genome shotgun (WGS) entry which is preliminary data.</text>
</comment>
<feature type="transmembrane region" description="Helical" evidence="1">
    <location>
        <begin position="36"/>
        <end position="54"/>
    </location>
</feature>
<feature type="transmembrane region" description="Helical" evidence="1">
    <location>
        <begin position="167"/>
        <end position="184"/>
    </location>
</feature>
<evidence type="ECO:0000313" key="2">
    <source>
        <dbReference type="EMBL" id="RWX52377.1"/>
    </source>
</evidence>
<evidence type="ECO:0000313" key="3">
    <source>
        <dbReference type="Proteomes" id="UP000288892"/>
    </source>
</evidence>
<keyword evidence="1" id="KW-0472">Membrane</keyword>
<keyword evidence="1" id="KW-0812">Transmembrane</keyword>
<evidence type="ECO:0000256" key="1">
    <source>
        <dbReference type="SAM" id="Phobius"/>
    </source>
</evidence>
<keyword evidence="3" id="KW-1185">Reference proteome</keyword>
<organism evidence="2 3">
    <name type="scientific">Candidatus Electrothrix marina</name>
    <dbReference type="NCBI Taxonomy" id="1859130"/>
    <lineage>
        <taxon>Bacteria</taxon>
        <taxon>Pseudomonadati</taxon>
        <taxon>Thermodesulfobacteriota</taxon>
        <taxon>Desulfobulbia</taxon>
        <taxon>Desulfobulbales</taxon>
        <taxon>Desulfobulbaceae</taxon>
        <taxon>Candidatus Electrothrix</taxon>
    </lineage>
</organism>
<proteinExistence type="predicted"/>